<dbReference type="CDD" id="cd00090">
    <property type="entry name" value="HTH_ARSR"/>
    <property type="match status" value="1"/>
</dbReference>
<dbReference type="InterPro" id="IPR011991">
    <property type="entry name" value="ArsR-like_HTH"/>
</dbReference>
<reference evidence="6" key="1">
    <citation type="submission" date="2019-08" db="EMBL/GenBank/DDBJ databases">
        <title>Limnoglobus roseus gen. nov., sp. nov., a novel freshwater planctomycete with a giant genome from the family Gemmataceae.</title>
        <authorList>
            <person name="Kulichevskaya I.S."/>
            <person name="Naumoff D.G."/>
            <person name="Miroshnikov K."/>
            <person name="Ivanova A."/>
            <person name="Philippov D.A."/>
            <person name="Hakobyan A."/>
            <person name="Rijpstra I.C."/>
            <person name="Sinninghe Damste J.S."/>
            <person name="Liesack W."/>
            <person name="Dedysh S.N."/>
        </authorList>
    </citation>
    <scope>NUCLEOTIDE SEQUENCE [LARGE SCALE GENOMIC DNA]</scope>
    <source>
        <strain evidence="6">PX52</strain>
    </source>
</reference>
<keyword evidence="6" id="KW-1185">Reference proteome</keyword>
<accession>A0A5C1ACA6</accession>
<dbReference type="PRINTS" id="PR00778">
    <property type="entry name" value="HTHARSR"/>
</dbReference>
<gene>
    <name evidence="5" type="ORF">PX52LOC_02759</name>
</gene>
<evidence type="ECO:0000259" key="4">
    <source>
        <dbReference type="PROSITE" id="PS50987"/>
    </source>
</evidence>
<dbReference type="InterPro" id="IPR001845">
    <property type="entry name" value="HTH_ArsR_DNA-bd_dom"/>
</dbReference>
<dbReference type="GO" id="GO:0003677">
    <property type="term" value="F:DNA binding"/>
    <property type="evidence" value="ECO:0007669"/>
    <property type="project" value="UniProtKB-KW"/>
</dbReference>
<dbReference type="KEGG" id="lrs:PX52LOC_02759"/>
<proteinExistence type="predicted"/>
<dbReference type="PANTHER" id="PTHR43132">
    <property type="entry name" value="ARSENICAL RESISTANCE OPERON REPRESSOR ARSR-RELATED"/>
    <property type="match status" value="1"/>
</dbReference>
<dbReference type="GO" id="GO:0003700">
    <property type="term" value="F:DNA-binding transcription factor activity"/>
    <property type="evidence" value="ECO:0007669"/>
    <property type="project" value="InterPro"/>
</dbReference>
<evidence type="ECO:0000256" key="2">
    <source>
        <dbReference type="ARBA" id="ARBA00023125"/>
    </source>
</evidence>
<evidence type="ECO:0000313" key="6">
    <source>
        <dbReference type="Proteomes" id="UP000324974"/>
    </source>
</evidence>
<evidence type="ECO:0000313" key="5">
    <source>
        <dbReference type="EMBL" id="QEL15823.1"/>
    </source>
</evidence>
<keyword evidence="2" id="KW-0238">DNA-binding</keyword>
<dbReference type="InterPro" id="IPR036388">
    <property type="entry name" value="WH-like_DNA-bd_sf"/>
</dbReference>
<dbReference type="InterPro" id="IPR051011">
    <property type="entry name" value="Metal_resp_trans_reg"/>
</dbReference>
<organism evidence="5 6">
    <name type="scientific">Limnoglobus roseus</name>
    <dbReference type="NCBI Taxonomy" id="2598579"/>
    <lineage>
        <taxon>Bacteria</taxon>
        <taxon>Pseudomonadati</taxon>
        <taxon>Planctomycetota</taxon>
        <taxon>Planctomycetia</taxon>
        <taxon>Gemmatales</taxon>
        <taxon>Gemmataceae</taxon>
        <taxon>Limnoglobus</taxon>
    </lineage>
</organism>
<name>A0A5C1ACA6_9BACT</name>
<dbReference type="InterPro" id="IPR036390">
    <property type="entry name" value="WH_DNA-bd_sf"/>
</dbReference>
<feature type="domain" description="HTH arsR-type" evidence="4">
    <location>
        <begin position="3"/>
        <end position="97"/>
    </location>
</feature>
<dbReference type="RefSeq" id="WP_149110599.1">
    <property type="nucleotide sequence ID" value="NZ_CP042425.1"/>
</dbReference>
<dbReference type="NCBIfam" id="NF033788">
    <property type="entry name" value="HTH_metalloreg"/>
    <property type="match status" value="1"/>
</dbReference>
<dbReference type="PROSITE" id="PS50987">
    <property type="entry name" value="HTH_ARSR_2"/>
    <property type="match status" value="1"/>
</dbReference>
<evidence type="ECO:0000256" key="3">
    <source>
        <dbReference type="ARBA" id="ARBA00023163"/>
    </source>
</evidence>
<dbReference type="SMART" id="SM00418">
    <property type="entry name" value="HTH_ARSR"/>
    <property type="match status" value="1"/>
</dbReference>
<sequence>MAKDPLEPTRCAVLLSALAAPERLKIVRLLTDGERNVTQIIEALKIPPLNVSHHLTVLKTAGLITGEKRGRFVLYSLTDGVLKEITEAGVAKEALNLGCCQIVLPPEK</sequence>
<dbReference type="EMBL" id="CP042425">
    <property type="protein sequence ID" value="QEL15823.1"/>
    <property type="molecule type" value="Genomic_DNA"/>
</dbReference>
<keyword evidence="3" id="KW-0804">Transcription</keyword>
<protein>
    <submittedName>
        <fullName evidence="5">ArsR family transcriptional regulator</fullName>
    </submittedName>
</protein>
<dbReference type="Pfam" id="PF01022">
    <property type="entry name" value="HTH_5"/>
    <property type="match status" value="1"/>
</dbReference>
<dbReference type="Proteomes" id="UP000324974">
    <property type="component" value="Chromosome"/>
</dbReference>
<evidence type="ECO:0000256" key="1">
    <source>
        <dbReference type="ARBA" id="ARBA00023015"/>
    </source>
</evidence>
<dbReference type="SUPFAM" id="SSF46785">
    <property type="entry name" value="Winged helix' DNA-binding domain"/>
    <property type="match status" value="1"/>
</dbReference>
<dbReference type="OrthoDB" id="9800150at2"/>
<dbReference type="Gene3D" id="1.10.10.10">
    <property type="entry name" value="Winged helix-like DNA-binding domain superfamily/Winged helix DNA-binding domain"/>
    <property type="match status" value="1"/>
</dbReference>
<dbReference type="AlphaFoldDB" id="A0A5C1ACA6"/>
<dbReference type="PANTHER" id="PTHR43132:SF2">
    <property type="entry name" value="ARSENICAL RESISTANCE OPERON REPRESSOR ARSR-RELATED"/>
    <property type="match status" value="1"/>
</dbReference>
<keyword evidence="1" id="KW-0805">Transcription regulation</keyword>